<feature type="domain" description="Pullulanase carbohydrate-binding module 41" evidence="7">
    <location>
        <begin position="82"/>
        <end position="175"/>
    </location>
</feature>
<dbReference type="Gene3D" id="2.60.40.10">
    <property type="entry name" value="Immunoglobulins"/>
    <property type="match status" value="1"/>
</dbReference>
<evidence type="ECO:0000259" key="8">
    <source>
        <dbReference type="Pfam" id="PF11852"/>
    </source>
</evidence>
<feature type="domain" description="Glycoside hydrolase family 13 N-terminal" evidence="6">
    <location>
        <begin position="451"/>
        <end position="535"/>
    </location>
</feature>
<evidence type="ECO:0000259" key="7">
    <source>
        <dbReference type="Pfam" id="PF03714"/>
    </source>
</evidence>
<evidence type="ECO:0000256" key="5">
    <source>
        <dbReference type="SAM" id="MobiDB-lite"/>
    </source>
</evidence>
<evidence type="ECO:0000256" key="4">
    <source>
        <dbReference type="ARBA" id="ARBA00023295"/>
    </source>
</evidence>
<evidence type="ECO:0000313" key="11">
    <source>
        <dbReference type="Proteomes" id="UP001462640"/>
    </source>
</evidence>
<dbReference type="RefSeq" id="WP_347613259.1">
    <property type="nucleotide sequence ID" value="NZ_JBDPZC010000017.1"/>
</dbReference>
<dbReference type="InterPro" id="IPR040671">
    <property type="entry name" value="Pullulanase_N2"/>
</dbReference>
<evidence type="ECO:0000259" key="6">
    <source>
        <dbReference type="Pfam" id="PF02922"/>
    </source>
</evidence>
<reference evidence="10 11" key="1">
    <citation type="submission" date="2024-05" db="EMBL/GenBank/DDBJ databases">
        <title>Roseateles sp. 2.12 16S ribosomal RNA gene Genome sequencing and assembly.</title>
        <authorList>
            <person name="Woo H."/>
        </authorList>
    </citation>
    <scope>NUCLEOTIDE SEQUENCE [LARGE SCALE GENOMIC DNA]</scope>
    <source>
        <strain evidence="10 11">2.12</strain>
    </source>
</reference>
<dbReference type="Pfam" id="PF17967">
    <property type="entry name" value="Pullulanase_N2"/>
    <property type="match status" value="1"/>
</dbReference>
<keyword evidence="4" id="KW-0326">Glycosidase</keyword>
<dbReference type="PANTHER" id="PTHR43002">
    <property type="entry name" value="GLYCOGEN DEBRANCHING ENZYME"/>
    <property type="match status" value="1"/>
</dbReference>
<dbReference type="CDD" id="cd02860">
    <property type="entry name" value="E_set_Pullulanase"/>
    <property type="match status" value="1"/>
</dbReference>
<evidence type="ECO:0000256" key="1">
    <source>
        <dbReference type="ARBA" id="ARBA00008061"/>
    </source>
</evidence>
<evidence type="ECO:0000259" key="9">
    <source>
        <dbReference type="Pfam" id="PF17967"/>
    </source>
</evidence>
<dbReference type="InterPro" id="IPR013784">
    <property type="entry name" value="Carb-bd-like_fold"/>
</dbReference>
<dbReference type="InterPro" id="IPR017853">
    <property type="entry name" value="GH"/>
</dbReference>
<keyword evidence="3" id="KW-0378">Hydrolase</keyword>
<sequence>MNAMYRPKGRGWLWAGLLFLTLTLALAGCGGGGGGDPAASTPPPPADDPLLSQGGTAAPHLLLQALPAPGTGGSGGSTDRTTLTVHYKRLDGDTSGWQLHSWGAGQDPGWNSGHNPSGSDSFGAIYQVPLVASSGTVGYLFHKGDTKDHGGADQSYTLKAGRNEIWRIEGDPSTYSANPSGAALPDLKTVRVHYKRYDAHYAAWGLHLWDGSGLDVSRLAGLNVGNWGTPVPLAQMPGYSAGSSEVVFDLPVLNPQGDASRKTVEFIIHGLPPREGDKDGREQNIRVDYAALHITNQVGEVWLVQQDATVYTAAPDTRSVSASDARAVWLNRSLIQWPRVDAGGVHKLYHSATGQIMVAKDAKLSGADGALVLSRSTAAVPAAVAERFKYVAPGVVLGLKDGDQARLGELLKQQLVLVQEDANGLVQNATTVQLAGALDDLYASAAALTDLGATVAGGSTRFKLWAPTAQAVRVYTYAGSSGDPLSVDLLTFDAATGAWSLSKAADLSGRYYRYAVDVFVRGKGLLRNFVTDPYSVSLGVDSARSYIASLDAAALKPAGWDQSAPPATVSRNTDMSIYELHLRDFSATDASVPAEHRGKYLAFTDASSRGMQHLKALAAAGLTDVHLLPVFDLGSVPESGCSTPAISGAPDAEIQQAAVAAAAAGDCFNWGYDPYHYGAPEGSYASDAADGAKRILEFRQMVMGLNAAGLRVGMDVVYNHTVASGQDTVKSVLDRVVPGYYHRLNASGGVETSTCCDNTATENLMMGKLMIDTAIRWARDYHISSFRFDIMGHQPRAVMEQLKAAVAAAAGRPVQLIGEGWNFGEVMDGARFVQASMGSLNGSGIGSFNPFIRDAVRGGSPFDSGNALIANQGWINGLYLDPNAQSGGRSRNDLMWQGDLIKSGLAGSVKGFPLQTHWDASVTLEQLNGAGYVAEPGEAVNYIENHDNQTLFDINAWRLPQGSSRMDRARVQILGAAINAFSQGVAYFHAGVDVLRSKSLDRNSYDAGDWFNRLDWSYQDNGWGSGLPMKSDNGDSWALMKPLLADASIKPGATEIAWTRDAFRDLLRIRASSSLFHLPSAAEIRQRLRFHNTGSGQQEALIVGQLEGRGLAGAGVQELVYVFNADKQARSVDIPALQGKGYRLHPVHLASAAADARIAAEARYDGGTGRFTVPARSAVVFVIGL</sequence>
<dbReference type="PROSITE" id="PS51257">
    <property type="entry name" value="PROKAR_LIPOPROTEIN"/>
    <property type="match status" value="1"/>
</dbReference>
<proteinExistence type="inferred from homology"/>
<dbReference type="CDD" id="cd11341">
    <property type="entry name" value="AmyAc_Pullulanase_LD-like"/>
    <property type="match status" value="1"/>
</dbReference>
<dbReference type="Gene3D" id="2.60.40.1180">
    <property type="entry name" value="Golgi alpha-mannosidase II"/>
    <property type="match status" value="1"/>
</dbReference>
<dbReference type="Gene3D" id="2.60.40.1110">
    <property type="match status" value="2"/>
</dbReference>
<dbReference type="EMBL" id="JBDPZC010000017">
    <property type="protein sequence ID" value="MEO3715669.1"/>
    <property type="molecule type" value="Genomic_DNA"/>
</dbReference>
<accession>A0ABV0GKT3</accession>
<evidence type="ECO:0000313" key="10">
    <source>
        <dbReference type="EMBL" id="MEO3715669.1"/>
    </source>
</evidence>
<feature type="region of interest" description="Disordered" evidence="5">
    <location>
        <begin position="31"/>
        <end position="54"/>
    </location>
</feature>
<dbReference type="InterPro" id="IPR014756">
    <property type="entry name" value="Ig_E-set"/>
</dbReference>
<dbReference type="InterPro" id="IPR024561">
    <property type="entry name" value="Pullul_strch_C"/>
</dbReference>
<feature type="domain" description="Alpha-1,6-glucosidases pullulanase-type C-terminal" evidence="8">
    <location>
        <begin position="1018"/>
        <end position="1182"/>
    </location>
</feature>
<dbReference type="Pfam" id="PF11852">
    <property type="entry name" value="Pullul_strch_C"/>
    <property type="match status" value="1"/>
</dbReference>
<evidence type="ECO:0000256" key="2">
    <source>
        <dbReference type="ARBA" id="ARBA00022729"/>
    </source>
</evidence>
<dbReference type="SUPFAM" id="SSF49452">
    <property type="entry name" value="Starch-binding domain-like"/>
    <property type="match status" value="2"/>
</dbReference>
<comment type="similarity">
    <text evidence="1">Belongs to the glycosyl hydrolase 13 family.</text>
</comment>
<dbReference type="SUPFAM" id="SSF51011">
    <property type="entry name" value="Glycosyl hydrolase domain"/>
    <property type="match status" value="1"/>
</dbReference>
<dbReference type="Gene3D" id="2.60.40.1130">
    <property type="entry name" value="Rab geranylgeranyltransferase alpha-subunit, insert domain"/>
    <property type="match status" value="1"/>
</dbReference>
<gene>
    <name evidence="10" type="ORF">ABDJ40_23085</name>
</gene>
<dbReference type="InterPro" id="IPR004193">
    <property type="entry name" value="Glyco_hydro_13_N"/>
</dbReference>
<dbReference type="InterPro" id="IPR005323">
    <property type="entry name" value="CBM41_pullulanase"/>
</dbReference>
<keyword evidence="2" id="KW-0732">Signal</keyword>
<dbReference type="InterPro" id="IPR013780">
    <property type="entry name" value="Glyco_hydro_b"/>
</dbReference>
<dbReference type="SUPFAM" id="SSF81296">
    <property type="entry name" value="E set domains"/>
    <property type="match status" value="2"/>
</dbReference>
<dbReference type="Gene3D" id="3.20.20.80">
    <property type="entry name" value="Glycosidases"/>
    <property type="match status" value="1"/>
</dbReference>
<keyword evidence="11" id="KW-1185">Reference proteome</keyword>
<dbReference type="SUPFAM" id="SSF51445">
    <property type="entry name" value="(Trans)glycosidases"/>
    <property type="match status" value="1"/>
</dbReference>
<name>A0ABV0GKT3_9BURK</name>
<dbReference type="Proteomes" id="UP001462640">
    <property type="component" value="Unassembled WGS sequence"/>
</dbReference>
<dbReference type="CDD" id="cd10315">
    <property type="entry name" value="CBM41_pullulanase"/>
    <property type="match status" value="2"/>
</dbReference>
<organism evidence="10 11">
    <name type="scientific">Roseateles flavus</name>
    <dbReference type="NCBI Taxonomy" id="3149041"/>
    <lineage>
        <taxon>Bacteria</taxon>
        <taxon>Pseudomonadati</taxon>
        <taxon>Pseudomonadota</taxon>
        <taxon>Betaproteobacteria</taxon>
        <taxon>Burkholderiales</taxon>
        <taxon>Sphaerotilaceae</taxon>
        <taxon>Roseateles</taxon>
    </lineage>
</organism>
<dbReference type="Pfam" id="PF02922">
    <property type="entry name" value="CBM_48"/>
    <property type="match status" value="1"/>
</dbReference>
<evidence type="ECO:0000256" key="3">
    <source>
        <dbReference type="ARBA" id="ARBA00022801"/>
    </source>
</evidence>
<dbReference type="Pfam" id="PF03714">
    <property type="entry name" value="PUD"/>
    <property type="match status" value="2"/>
</dbReference>
<feature type="domain" description="Pullulanase carbohydrate-binding module 41" evidence="7">
    <location>
        <begin position="189"/>
        <end position="312"/>
    </location>
</feature>
<protein>
    <submittedName>
        <fullName evidence="10">Alpha-1,6-glucosidase domain-containing protein</fullName>
    </submittedName>
</protein>
<dbReference type="InterPro" id="IPR013783">
    <property type="entry name" value="Ig-like_fold"/>
</dbReference>
<comment type="caution">
    <text evidence="10">The sequence shown here is derived from an EMBL/GenBank/DDBJ whole genome shotgun (WGS) entry which is preliminary data.</text>
</comment>
<feature type="domain" description="Pullulanase N2" evidence="9">
    <location>
        <begin position="325"/>
        <end position="440"/>
    </location>
</feature>